<evidence type="ECO:0000313" key="2">
    <source>
        <dbReference type="Proteomes" id="UP000231791"/>
    </source>
</evidence>
<organism evidence="1 2">
    <name type="scientific">Streptomyces lavendulae subsp. lavendulae</name>
    <dbReference type="NCBI Taxonomy" id="58340"/>
    <lineage>
        <taxon>Bacteria</taxon>
        <taxon>Bacillati</taxon>
        <taxon>Actinomycetota</taxon>
        <taxon>Actinomycetes</taxon>
        <taxon>Kitasatosporales</taxon>
        <taxon>Streptomycetaceae</taxon>
        <taxon>Streptomyces</taxon>
    </lineage>
</organism>
<keyword evidence="2" id="KW-1185">Reference proteome</keyword>
<dbReference type="AlphaFoldDB" id="A0A2K8PLG0"/>
<dbReference type="InterPro" id="IPR016181">
    <property type="entry name" value="Acyl_CoA_acyltransferase"/>
</dbReference>
<dbReference type="PROSITE" id="PS51186">
    <property type="entry name" value="GNAT"/>
    <property type="match status" value="1"/>
</dbReference>
<reference evidence="1 2" key="1">
    <citation type="submission" date="2017-11" db="EMBL/GenBank/DDBJ databases">
        <title>Complete genome sequence of Streptomyces lavendulae subsp. lavendulae CCM 3239 (formerly 'Streptomyces aureofaciens CCM 3239'), the producer of the angucycline-type antibiotic auricin.</title>
        <authorList>
            <person name="Busche T."/>
            <person name="Novakova R."/>
            <person name="Al'Dilaimi A."/>
            <person name="Homerova D."/>
            <person name="Feckova L."/>
            <person name="Rezuchova B."/>
            <person name="Mingyar E."/>
            <person name="Csolleiova D."/>
            <person name="Bekeova C."/>
            <person name="Winkler A."/>
            <person name="Sevcikova B."/>
            <person name="Kalinowski J."/>
            <person name="Kormanec J."/>
            <person name="Ruckert C."/>
        </authorList>
    </citation>
    <scope>NUCLEOTIDE SEQUENCE [LARGE SCALE GENOMIC DNA]</scope>
    <source>
        <strain evidence="1 2">CCM 3239</strain>
    </source>
</reference>
<dbReference type="KEGG" id="slx:SLAV_28785"/>
<dbReference type="EMBL" id="CP024985">
    <property type="protein sequence ID" value="ATZ27544.1"/>
    <property type="molecule type" value="Genomic_DNA"/>
</dbReference>
<keyword evidence="1" id="KW-0808">Transferase</keyword>
<protein>
    <submittedName>
        <fullName evidence="1">Acetyltransferase (GNAT) family protein</fullName>
    </submittedName>
</protein>
<dbReference type="Pfam" id="PF00583">
    <property type="entry name" value="Acetyltransf_1"/>
    <property type="match status" value="1"/>
</dbReference>
<accession>A0A2K8PLG0</accession>
<dbReference type="PANTHER" id="PTHR42791:SF1">
    <property type="entry name" value="N-ACETYLTRANSFERASE DOMAIN-CONTAINING PROTEIN"/>
    <property type="match status" value="1"/>
</dbReference>
<dbReference type="Gene3D" id="3.40.630.30">
    <property type="match status" value="1"/>
</dbReference>
<dbReference type="GO" id="GO:0016747">
    <property type="term" value="F:acyltransferase activity, transferring groups other than amino-acyl groups"/>
    <property type="evidence" value="ECO:0007669"/>
    <property type="project" value="InterPro"/>
</dbReference>
<gene>
    <name evidence="1" type="ORF">SLAV_28785</name>
</gene>
<dbReference type="Proteomes" id="UP000231791">
    <property type="component" value="Chromosome"/>
</dbReference>
<sequence length="222" mass="23923">MRGKRDPGLGLKIIGCRMTRMSITNTPETATIEDAPLVSRILTRAFDDDPMMRWFFPDDASREESLGRYFTTLFTRQYVHHGVCERTASAASFWVAPEAGAKAVPDAGTIEELRAILGDRAGLFGEAVGAAAAHTPQEPHWYLALIGADPAAQGQGHGAALLRSGLAKADATGLPAYLESSKPSNLPLYEHFGFRVRAEVPLPGGGPVLWGMWREPLRPAGA</sequence>
<proteinExistence type="predicted"/>
<dbReference type="InterPro" id="IPR052523">
    <property type="entry name" value="Trichothecene_AcTrans"/>
</dbReference>
<dbReference type="CDD" id="cd04301">
    <property type="entry name" value="NAT_SF"/>
    <property type="match status" value="1"/>
</dbReference>
<name>A0A2K8PLG0_STRLA</name>
<dbReference type="PANTHER" id="PTHR42791">
    <property type="entry name" value="GNAT FAMILY ACETYLTRANSFERASE"/>
    <property type="match status" value="1"/>
</dbReference>
<dbReference type="InterPro" id="IPR000182">
    <property type="entry name" value="GNAT_dom"/>
</dbReference>
<evidence type="ECO:0000313" key="1">
    <source>
        <dbReference type="EMBL" id="ATZ27544.1"/>
    </source>
</evidence>
<dbReference type="SUPFAM" id="SSF55729">
    <property type="entry name" value="Acyl-CoA N-acyltransferases (Nat)"/>
    <property type="match status" value="1"/>
</dbReference>